<protein>
    <submittedName>
        <fullName evidence="2">Uncharacterized protein</fullName>
    </submittedName>
</protein>
<feature type="region of interest" description="Disordered" evidence="1">
    <location>
        <begin position="82"/>
        <end position="116"/>
    </location>
</feature>
<sequence>MRNVKVTDISPEVEIPLIDEFYSMLTCTPFRVLDKGVQDRLTTKVAIEEGLEIEVAAPSEPLITKGSDLVPSDDVAVLTAKVSADPSPDPSASVVVPSEPTHEEVGAAENGVENVE</sequence>
<reference evidence="2" key="1">
    <citation type="submission" date="2020-06" db="EMBL/GenBank/DDBJ databases">
        <authorList>
            <person name="Li T."/>
            <person name="Hu X."/>
            <person name="Zhang T."/>
            <person name="Song X."/>
            <person name="Zhang H."/>
            <person name="Dai N."/>
            <person name="Sheng W."/>
            <person name="Hou X."/>
            <person name="Wei L."/>
        </authorList>
    </citation>
    <scope>NUCLEOTIDE SEQUENCE</scope>
    <source>
        <strain evidence="2">G02</strain>
        <tissue evidence="2">Leaf</tissue>
    </source>
</reference>
<comment type="caution">
    <text evidence="2">The sequence shown here is derived from an EMBL/GenBank/DDBJ whole genome shotgun (WGS) entry which is preliminary data.</text>
</comment>
<proteinExistence type="predicted"/>
<evidence type="ECO:0000313" key="2">
    <source>
        <dbReference type="EMBL" id="KAL0361416.1"/>
    </source>
</evidence>
<evidence type="ECO:0000256" key="1">
    <source>
        <dbReference type="SAM" id="MobiDB-lite"/>
    </source>
</evidence>
<feature type="compositionally biased region" description="Low complexity" evidence="1">
    <location>
        <begin position="82"/>
        <end position="98"/>
    </location>
</feature>
<reference evidence="2" key="2">
    <citation type="journal article" date="2024" name="Plant">
        <title>Genomic evolution and insights into agronomic trait innovations of Sesamum species.</title>
        <authorList>
            <person name="Miao H."/>
            <person name="Wang L."/>
            <person name="Qu L."/>
            <person name="Liu H."/>
            <person name="Sun Y."/>
            <person name="Le M."/>
            <person name="Wang Q."/>
            <person name="Wei S."/>
            <person name="Zheng Y."/>
            <person name="Lin W."/>
            <person name="Duan Y."/>
            <person name="Cao H."/>
            <person name="Xiong S."/>
            <person name="Wang X."/>
            <person name="Wei L."/>
            <person name="Li C."/>
            <person name="Ma Q."/>
            <person name="Ju M."/>
            <person name="Zhao R."/>
            <person name="Li G."/>
            <person name="Mu C."/>
            <person name="Tian Q."/>
            <person name="Mei H."/>
            <person name="Zhang T."/>
            <person name="Gao T."/>
            <person name="Zhang H."/>
        </authorList>
    </citation>
    <scope>NUCLEOTIDE SEQUENCE</scope>
    <source>
        <strain evidence="2">G02</strain>
    </source>
</reference>
<gene>
    <name evidence="2" type="ORF">Sradi_3826100</name>
</gene>
<accession>A0AAW2Q139</accession>
<organism evidence="2">
    <name type="scientific">Sesamum radiatum</name>
    <name type="common">Black benniseed</name>
    <dbReference type="NCBI Taxonomy" id="300843"/>
    <lineage>
        <taxon>Eukaryota</taxon>
        <taxon>Viridiplantae</taxon>
        <taxon>Streptophyta</taxon>
        <taxon>Embryophyta</taxon>
        <taxon>Tracheophyta</taxon>
        <taxon>Spermatophyta</taxon>
        <taxon>Magnoliopsida</taxon>
        <taxon>eudicotyledons</taxon>
        <taxon>Gunneridae</taxon>
        <taxon>Pentapetalae</taxon>
        <taxon>asterids</taxon>
        <taxon>lamiids</taxon>
        <taxon>Lamiales</taxon>
        <taxon>Pedaliaceae</taxon>
        <taxon>Sesamum</taxon>
    </lineage>
</organism>
<name>A0AAW2Q139_SESRA</name>
<dbReference type="AlphaFoldDB" id="A0AAW2Q139"/>
<dbReference type="EMBL" id="JACGWJ010000016">
    <property type="protein sequence ID" value="KAL0361416.1"/>
    <property type="molecule type" value="Genomic_DNA"/>
</dbReference>